<dbReference type="Proteomes" id="UP001160334">
    <property type="component" value="Unassembled WGS sequence"/>
</dbReference>
<evidence type="ECO:0000313" key="5">
    <source>
        <dbReference type="Proteomes" id="UP001160334"/>
    </source>
</evidence>
<feature type="compositionally biased region" description="Low complexity" evidence="1">
    <location>
        <begin position="70"/>
        <end position="159"/>
    </location>
</feature>
<comment type="caution">
    <text evidence="4">The sequence shown here is derived from an EMBL/GenBank/DDBJ whole genome shotgun (WGS) entry which is preliminary data.</text>
</comment>
<proteinExistence type="predicted"/>
<evidence type="ECO:0000256" key="2">
    <source>
        <dbReference type="SAM" id="Phobius"/>
    </source>
</evidence>
<dbReference type="InterPro" id="IPR025637">
    <property type="entry name" value="DUF4333"/>
</dbReference>
<gene>
    <name evidence="4" type="ORF">M2280_002413</name>
</gene>
<evidence type="ECO:0000313" key="4">
    <source>
        <dbReference type="EMBL" id="MDH6281193.1"/>
    </source>
</evidence>
<feature type="compositionally biased region" description="Polar residues" evidence="1">
    <location>
        <begin position="160"/>
        <end position="173"/>
    </location>
</feature>
<keyword evidence="2" id="KW-0812">Transmembrane</keyword>
<dbReference type="Pfam" id="PF14230">
    <property type="entry name" value="DUF4333"/>
    <property type="match status" value="1"/>
</dbReference>
<dbReference type="EMBL" id="JARXVC010000005">
    <property type="protein sequence ID" value="MDH6281193.1"/>
    <property type="molecule type" value="Genomic_DNA"/>
</dbReference>
<reference evidence="4 5" key="1">
    <citation type="submission" date="2023-04" db="EMBL/GenBank/DDBJ databases">
        <title>Forest soil microbial communities from Buena Vista Peninsula, Colon Province, Panama.</title>
        <authorList>
            <person name="Bouskill N."/>
        </authorList>
    </citation>
    <scope>NUCLEOTIDE SEQUENCE [LARGE SCALE GENOMIC DNA]</scope>
    <source>
        <strain evidence="4 5">CFH S0262</strain>
    </source>
</reference>
<name>A0ABT6MA58_9NOCA</name>
<feature type="transmembrane region" description="Helical" evidence="2">
    <location>
        <begin position="190"/>
        <end position="211"/>
    </location>
</feature>
<dbReference type="RefSeq" id="WP_280760524.1">
    <property type="nucleotide sequence ID" value="NZ_JARXVC010000005.1"/>
</dbReference>
<keyword evidence="2" id="KW-0472">Membrane</keyword>
<feature type="region of interest" description="Disordered" evidence="1">
    <location>
        <begin position="1"/>
        <end position="182"/>
    </location>
</feature>
<sequence>MNAPQGPNDANQAWAPSPEQSDNPAAPAAPESHDPNPYGANPYAGAGYSAPEQGQMPGQYNQYGQPYPGAPGSAPTAPTAQWGAAPQPWGQPAPGQQAPTQQAPAQPGQPVQQAWNAQPAGAPQPGSAPQWGAPAPGQPQWGAAPQGGYPQAGGYPQQGFPTQQFGAPQQNQWGAPVPPASASSGNNKKILMLVGILVAAVVVVGGVLFAVGSFGSKTLDQTAAQKGVEQIVTESYGARSVSGVSCPSGQKVEKGASFECSLTVDGTPKKVTVTFTDDEGTYEVSRPN</sequence>
<evidence type="ECO:0000259" key="3">
    <source>
        <dbReference type="Pfam" id="PF14230"/>
    </source>
</evidence>
<organism evidence="4 5">
    <name type="scientific">Prescottella agglutinans</name>
    <dbReference type="NCBI Taxonomy" id="1644129"/>
    <lineage>
        <taxon>Bacteria</taxon>
        <taxon>Bacillati</taxon>
        <taxon>Actinomycetota</taxon>
        <taxon>Actinomycetes</taxon>
        <taxon>Mycobacteriales</taxon>
        <taxon>Nocardiaceae</taxon>
        <taxon>Prescottella</taxon>
    </lineage>
</organism>
<keyword evidence="5" id="KW-1185">Reference proteome</keyword>
<feature type="domain" description="DUF4333" evidence="3">
    <location>
        <begin position="203"/>
        <end position="280"/>
    </location>
</feature>
<keyword evidence="2" id="KW-1133">Transmembrane helix</keyword>
<accession>A0ABT6MA58</accession>
<evidence type="ECO:0000256" key="1">
    <source>
        <dbReference type="SAM" id="MobiDB-lite"/>
    </source>
</evidence>
<protein>
    <recommendedName>
        <fullName evidence="3">DUF4333 domain-containing protein</fullName>
    </recommendedName>
</protein>